<dbReference type="PANTHER" id="PTHR14211">
    <property type="entry name" value="GLIOMA SUPPRESSOR CANDIDATE REGION GENE 2"/>
    <property type="match status" value="1"/>
</dbReference>
<reference evidence="8" key="1">
    <citation type="submission" date="2025-08" db="UniProtKB">
        <authorList>
            <consortium name="RefSeq"/>
        </authorList>
    </citation>
    <scope>IDENTIFICATION</scope>
    <source>
        <tissue evidence="8">Gonads</tissue>
    </source>
</reference>
<evidence type="ECO:0000313" key="8">
    <source>
        <dbReference type="RefSeq" id="XP_013408584.1"/>
    </source>
</evidence>
<evidence type="ECO:0000256" key="1">
    <source>
        <dbReference type="ARBA" id="ARBA00008838"/>
    </source>
</evidence>
<keyword evidence="3 5" id="KW-0690">Ribosome biogenesis</keyword>
<evidence type="ECO:0000256" key="4">
    <source>
        <dbReference type="ARBA" id="ARBA00023242"/>
    </source>
</evidence>
<dbReference type="InterPro" id="IPR011687">
    <property type="entry name" value="Nop53/GLTSCR2"/>
</dbReference>
<dbReference type="PIRSF" id="PIRSF017302">
    <property type="entry name" value="Gltscr2"/>
    <property type="match status" value="1"/>
</dbReference>
<dbReference type="RefSeq" id="XP_013408584.1">
    <property type="nucleotide sequence ID" value="XM_013553130.1"/>
</dbReference>
<dbReference type="Proteomes" id="UP000085678">
    <property type="component" value="Unplaced"/>
</dbReference>
<dbReference type="GO" id="GO:0006364">
    <property type="term" value="P:rRNA processing"/>
    <property type="evidence" value="ECO:0007669"/>
    <property type="project" value="TreeGrafter"/>
</dbReference>
<name>A0A1S3JFC0_LINAN</name>
<dbReference type="FunCoup" id="A0A1S3JFC0">
    <property type="interactions" value="1577"/>
</dbReference>
<feature type="compositionally biased region" description="Acidic residues" evidence="6">
    <location>
        <begin position="266"/>
        <end position="281"/>
    </location>
</feature>
<evidence type="ECO:0000256" key="2">
    <source>
        <dbReference type="ARBA" id="ARBA00018339"/>
    </source>
</evidence>
<protein>
    <recommendedName>
        <fullName evidence="2 5">Ribosome biogenesis protein NOP53</fullName>
    </recommendedName>
</protein>
<evidence type="ECO:0000313" key="7">
    <source>
        <dbReference type="Proteomes" id="UP000085678"/>
    </source>
</evidence>
<dbReference type="GO" id="GO:0005654">
    <property type="term" value="C:nucleoplasm"/>
    <property type="evidence" value="ECO:0007669"/>
    <property type="project" value="UniProtKB-SubCell"/>
</dbReference>
<evidence type="ECO:0000256" key="6">
    <source>
        <dbReference type="SAM" id="MobiDB-lite"/>
    </source>
</evidence>
<keyword evidence="7" id="KW-1185">Reference proteome</keyword>
<gene>
    <name evidence="8" type="primary">LOC106172423</name>
</gene>
<proteinExistence type="inferred from homology"/>
<evidence type="ECO:0000256" key="3">
    <source>
        <dbReference type="ARBA" id="ARBA00022517"/>
    </source>
</evidence>
<dbReference type="GO" id="GO:0005730">
    <property type="term" value="C:nucleolus"/>
    <property type="evidence" value="ECO:0007669"/>
    <property type="project" value="UniProtKB-SubCell"/>
</dbReference>
<organism evidence="7 8">
    <name type="scientific">Lingula anatina</name>
    <name type="common">Brachiopod</name>
    <name type="synonym">Lingula unguis</name>
    <dbReference type="NCBI Taxonomy" id="7574"/>
    <lineage>
        <taxon>Eukaryota</taxon>
        <taxon>Metazoa</taxon>
        <taxon>Spiralia</taxon>
        <taxon>Lophotrochozoa</taxon>
        <taxon>Brachiopoda</taxon>
        <taxon>Linguliformea</taxon>
        <taxon>Lingulata</taxon>
        <taxon>Lingulida</taxon>
        <taxon>Linguloidea</taxon>
        <taxon>Lingulidae</taxon>
        <taxon>Lingula</taxon>
    </lineage>
</organism>
<accession>A0A1S3JFC0</accession>
<dbReference type="KEGG" id="lak:106172423"/>
<sequence>MDTTTRKRKRVSKNKKKNWRKHSDIKDVEEFLEDERLQLRTGGLVAEKADAQLFFVDKFVEDEADPEGHDVPKRRRKEPKPLRCHGNLHANTDVKPAVIPRNIKSNNIKKLSERRRIKHEQNILNSREREGKVHREKAAEVAKIRRITRNKLPNIGYDLWAEDSVNSSVKEVAEYHEKYTKKTKPKAPQRLRAKPSVVPAIEVSHPGASYNPAFDDHQELLKIANEAEIKKLKEESKLEERLAPMQKMSWNEMEQSWIQEMSLGLDGDDEEDGSDSEDADDLTTNPPVRRENKKTEKQRKKEKLKLEKEKKLQEIKMKKIKDSQRLRLKSIKKEVNEIVKQREAKASRKAEKRKAAIANPKKLGKLKFEAPDLELQLSDELKGSLRLLKPEGHLLEDRFKSFQKRNIIEPRKRAKHIKWTYKPKSYEKKDHRAIKA</sequence>
<feature type="region of interest" description="Disordered" evidence="6">
    <location>
        <begin position="1"/>
        <end position="20"/>
    </location>
</feature>
<keyword evidence="4 5" id="KW-0539">Nucleus</keyword>
<dbReference type="STRING" id="7574.A0A1S3JFC0"/>
<dbReference type="GO" id="GO:0000027">
    <property type="term" value="P:ribosomal large subunit assembly"/>
    <property type="evidence" value="ECO:0007669"/>
    <property type="project" value="UniProtKB-UniRule"/>
</dbReference>
<evidence type="ECO:0000256" key="5">
    <source>
        <dbReference type="PIRNR" id="PIRNR017302"/>
    </source>
</evidence>
<dbReference type="OrthoDB" id="5072at2759"/>
<dbReference type="GO" id="GO:0008097">
    <property type="term" value="F:5S rRNA binding"/>
    <property type="evidence" value="ECO:0007669"/>
    <property type="project" value="TreeGrafter"/>
</dbReference>
<comment type="subcellular location">
    <subcellularLocation>
        <location evidence="5">Nucleus</location>
        <location evidence="5">Nucleolus</location>
    </subcellularLocation>
    <subcellularLocation>
        <location evidence="5">Nucleus</location>
        <location evidence="5">Nucleoplasm</location>
    </subcellularLocation>
</comment>
<comment type="function">
    <text evidence="5">May play a role in ribosome biogenesis.</text>
</comment>
<dbReference type="GeneID" id="106172423"/>
<dbReference type="PANTHER" id="PTHR14211:SF7">
    <property type="entry name" value="RIBOSOME BIOGENESIS PROTEIN NOP53"/>
    <property type="match status" value="1"/>
</dbReference>
<feature type="region of interest" description="Disordered" evidence="6">
    <location>
        <begin position="264"/>
        <end position="307"/>
    </location>
</feature>
<dbReference type="OMA" id="TEKWTHK"/>
<dbReference type="AlphaFoldDB" id="A0A1S3JFC0"/>
<dbReference type="Pfam" id="PF07767">
    <property type="entry name" value="Nop53"/>
    <property type="match status" value="1"/>
</dbReference>
<dbReference type="InParanoid" id="A0A1S3JFC0"/>
<comment type="similarity">
    <text evidence="1 5">Belongs to the NOP53 family.</text>
</comment>